<dbReference type="EMBL" id="QGDO01000001">
    <property type="protein sequence ID" value="PWJ44114.1"/>
    <property type="molecule type" value="Genomic_DNA"/>
</dbReference>
<dbReference type="Gene3D" id="3.40.800.10">
    <property type="entry name" value="Ureohydrolase domain"/>
    <property type="match status" value="1"/>
</dbReference>
<dbReference type="AlphaFoldDB" id="A0A315ZHC1"/>
<evidence type="ECO:0000313" key="3">
    <source>
        <dbReference type="Proteomes" id="UP000245535"/>
    </source>
</evidence>
<dbReference type="Proteomes" id="UP000245535">
    <property type="component" value="Unassembled WGS sequence"/>
</dbReference>
<comment type="similarity">
    <text evidence="1">Belongs to the arginase family.</text>
</comment>
<dbReference type="SUPFAM" id="SSF52768">
    <property type="entry name" value="Arginase/deacetylase"/>
    <property type="match status" value="1"/>
</dbReference>
<dbReference type="InterPro" id="IPR023696">
    <property type="entry name" value="Ureohydrolase_dom_sf"/>
</dbReference>
<dbReference type="RefSeq" id="WP_109615631.1">
    <property type="nucleotide sequence ID" value="NZ_QGDO01000001.1"/>
</dbReference>
<dbReference type="PROSITE" id="PS51409">
    <property type="entry name" value="ARGINASE_2"/>
    <property type="match status" value="1"/>
</dbReference>
<accession>A0A315ZHC1</accession>
<keyword evidence="3" id="KW-1185">Reference proteome</keyword>
<dbReference type="GO" id="GO:0046872">
    <property type="term" value="F:metal ion binding"/>
    <property type="evidence" value="ECO:0007669"/>
    <property type="project" value="InterPro"/>
</dbReference>
<evidence type="ECO:0000256" key="1">
    <source>
        <dbReference type="PROSITE-ProRule" id="PRU00742"/>
    </source>
</evidence>
<sequence length="388" mass="44416">MNFWEKLTPYSVKQALFTHDQFGSQVLFPKSEEELKDVDVALLGVEEYRGRGNQKRLASHAMERIRQKIYSLQKSTAPIQVADLGNLEIGEELSDTYQSLTTVCEELFKRNIFPIIIGGSQDLTLPLSKSLMHSLDASISILGIDNSLNGNKDDVLNKSFLNHILDWEGEEYIDYHHIGYQRYITQLEMMEKVRARQGELLSIGMFRDEKEEVEPLIRSCEFISFDLSAIKKMEGGASPYSNLFGFKAEEACQLCWYAGMSDKLKMMGFFEYDQAFDINDTGIDALAVMTWYLIEGLAHRKIEPSFSSSRHKQFLVPVDSSSDHMLIFYQSMTSGKWWMEVKDEDDLSEAGKCRKSIVPCSHKDYSMAVNGKLPPRWLRAVQRLKASK</sequence>
<dbReference type="InterPro" id="IPR006035">
    <property type="entry name" value="Ureohydrolase"/>
</dbReference>
<gene>
    <name evidence="2" type="ORF">BC781_101464</name>
</gene>
<dbReference type="Pfam" id="PF00491">
    <property type="entry name" value="Arginase"/>
    <property type="match status" value="1"/>
</dbReference>
<evidence type="ECO:0000313" key="2">
    <source>
        <dbReference type="EMBL" id="PWJ44114.1"/>
    </source>
</evidence>
<organism evidence="2 3">
    <name type="scientific">Sediminitomix flava</name>
    <dbReference type="NCBI Taxonomy" id="379075"/>
    <lineage>
        <taxon>Bacteria</taxon>
        <taxon>Pseudomonadati</taxon>
        <taxon>Bacteroidota</taxon>
        <taxon>Cytophagia</taxon>
        <taxon>Cytophagales</taxon>
        <taxon>Flammeovirgaceae</taxon>
        <taxon>Sediminitomix</taxon>
    </lineage>
</organism>
<name>A0A315ZHC1_SEDFL</name>
<proteinExistence type="inferred from homology"/>
<dbReference type="OrthoDB" id="931936at2"/>
<reference evidence="2 3" key="1">
    <citation type="submission" date="2018-03" db="EMBL/GenBank/DDBJ databases">
        <title>Genomic Encyclopedia of Archaeal and Bacterial Type Strains, Phase II (KMG-II): from individual species to whole genera.</title>
        <authorList>
            <person name="Goeker M."/>
        </authorList>
    </citation>
    <scope>NUCLEOTIDE SEQUENCE [LARGE SCALE GENOMIC DNA]</scope>
    <source>
        <strain evidence="2 3">DSM 28229</strain>
    </source>
</reference>
<comment type="caution">
    <text evidence="2">The sequence shown here is derived from an EMBL/GenBank/DDBJ whole genome shotgun (WGS) entry which is preliminary data.</text>
</comment>
<protein>
    <submittedName>
        <fullName evidence="2">Formiminoglutamase</fullName>
    </submittedName>
</protein>
<dbReference type="GO" id="GO:0016813">
    <property type="term" value="F:hydrolase activity, acting on carbon-nitrogen (but not peptide) bonds, in linear amidines"/>
    <property type="evidence" value="ECO:0007669"/>
    <property type="project" value="UniProtKB-ARBA"/>
</dbReference>